<reference evidence="2 3" key="1">
    <citation type="submission" date="2006-03" db="EMBL/GenBank/DDBJ databases">
        <title>Annotation of Plasmodium falciparum HB3.</title>
        <authorList>
            <consortium name="The Broad Institute Genome Sequencing Platform"/>
            <person name="Volkman S.K."/>
            <person name="Neafsey D.E."/>
            <person name="Dash A.P."/>
            <person name="Chitnis C.E."/>
            <person name="Hartl D.L."/>
            <person name="Young S.K."/>
            <person name="Zeng Q."/>
            <person name="Koehrsen M."/>
            <person name="Alvarado L."/>
            <person name="Berlin A."/>
            <person name="Borenstein D."/>
            <person name="Chapman S.B."/>
            <person name="Chen Z."/>
            <person name="Engels R."/>
            <person name="Freedman E."/>
            <person name="Gellesch M."/>
            <person name="Goldberg J."/>
            <person name="Griggs A."/>
            <person name="Gujja S."/>
            <person name="Heilman E.R."/>
            <person name="Heiman D.I."/>
            <person name="Howarth C."/>
            <person name="Jen D."/>
            <person name="Larson L."/>
            <person name="Mehta T."/>
            <person name="Neiman D."/>
            <person name="Park D."/>
            <person name="Pearson M."/>
            <person name="Roberts A."/>
            <person name="Saif S."/>
            <person name="Shea T."/>
            <person name="Shenoy N."/>
            <person name="Sisk P."/>
            <person name="Stolte C."/>
            <person name="Sykes S."/>
            <person name="Walk T."/>
            <person name="White J."/>
            <person name="Yandava C."/>
            <person name="Haas B."/>
            <person name="Henn M.R."/>
            <person name="Nusbaum C."/>
            <person name="Birren B."/>
        </authorList>
    </citation>
    <scope>NUCLEOTIDE SEQUENCE [LARGE SCALE GENOMIC DNA]</scope>
    <source>
        <strain evidence="2">HB3</strain>
    </source>
</reference>
<organism evidence="2 3">
    <name type="scientific">Plasmodium falciparum (isolate HB3)</name>
    <dbReference type="NCBI Taxonomy" id="137071"/>
    <lineage>
        <taxon>Eukaryota</taxon>
        <taxon>Sar</taxon>
        <taxon>Alveolata</taxon>
        <taxon>Apicomplexa</taxon>
        <taxon>Aconoidasida</taxon>
        <taxon>Haemosporida</taxon>
        <taxon>Plasmodiidae</taxon>
        <taxon>Plasmodium</taxon>
        <taxon>Plasmodium (Laverania)</taxon>
    </lineage>
</organism>
<evidence type="ECO:0000313" key="3">
    <source>
        <dbReference type="Proteomes" id="UP000054289"/>
    </source>
</evidence>
<proteinExistence type="predicted"/>
<evidence type="ECO:0000256" key="1">
    <source>
        <dbReference type="SAM" id="MobiDB-lite"/>
    </source>
</evidence>
<reference evidence="3" key="2">
    <citation type="submission" date="2006-03" db="EMBL/GenBank/DDBJ databases">
        <title>The genome sequence of the Plasmodium falciparum HB3.</title>
        <authorList>
            <consortium name="The Broad Institute Genome Sequencing Platform"/>
            <person name="Birren B."/>
            <person name="Lander E."/>
            <person name="Galagan J."/>
            <person name="Nusbaum C."/>
            <person name="Devon K."/>
            <person name="Henn M."/>
            <person name="Jaffe D."/>
            <person name="Butler J."/>
            <person name="Alvarez P."/>
            <person name="Gnerre S."/>
            <person name="Grabherr M."/>
            <person name="Kleber M."/>
            <person name="Mauceli E."/>
            <person name="Brockman W."/>
            <person name="MacCallum I.A."/>
            <person name="Rounsley S."/>
            <person name="Young S."/>
            <person name="LaButti K."/>
            <person name="Pushparaj V."/>
            <person name="DeCaprio D."/>
            <person name="Crawford M."/>
            <person name="Koehrsen M."/>
            <person name="Engels R."/>
            <person name="Montgomery P."/>
            <person name="Pearson M."/>
            <person name="Howarth C."/>
            <person name="Larson L."/>
            <person name="Luoma S."/>
            <person name="White J."/>
            <person name="Kodira C."/>
            <person name="Zeng Q."/>
            <person name="Oleary S."/>
            <person name="Yandava C."/>
            <person name="Alvarado L."/>
            <person name="Wirth D."/>
            <person name="Volkman S."/>
            <person name="Hartl D."/>
        </authorList>
    </citation>
    <scope>NUCLEOTIDE SEQUENCE [LARGE SCALE GENOMIC DNA]</scope>
</reference>
<sequence>MANNETDGIIVLQNLKEKMNNIANEKENEKNKKNYNNNKSIYNDQISINDNQIDNSNNYMIEERCNNQDVHLPGEFIESGSIINSNTCSNDKNVYSVDNTSINLSRVNLSFSESNIGVFESEQGKISKNNNYGDNNIYGDNKSCGNKFNGKGLGKNKREKIDMLYYKCFKENAHEEKIKYFSKPSETINLYNIITKFLNEKIMLHSDSITYEKYRKKNSVEFNHIVYREFTLHTNYYSEAYNKNVLNEFIYIFYKKKCNKNEGNRKEKNKVDDDNNISDMKNNKENIKSSYIMNENDELEQNHLLFNLPDVEEETIMFQDKSEISSQYNEIMNIQEPIINTPSYHDNSIHNDASLLDNVNDMEQSYISSDYYDSSDISDDETNDDGYINCSFYLHKPVYIFDEEKDKEEMEQKMKNSNMKTSRKRNMFYYPRTNEEHNMNCNNSYIIKNNKKKTYNYSKNHFKKLKSVFKKLIKKIECDMNIKKRCYKLYDKNHKFLRRDYKCTKHKNEWVKFMNQYVNKKENTNDLFKGDNVLINSVYNQIYTYDNEVKNIIRIYKKQKCS</sequence>
<feature type="compositionally biased region" description="Basic and acidic residues" evidence="1">
    <location>
        <begin position="263"/>
        <end position="273"/>
    </location>
</feature>
<feature type="region of interest" description="Disordered" evidence="1">
    <location>
        <begin position="263"/>
        <end position="282"/>
    </location>
</feature>
<dbReference type="Proteomes" id="UP000054289">
    <property type="component" value="Unassembled WGS sequence"/>
</dbReference>
<protein>
    <submittedName>
        <fullName evidence="2">Uncharacterized protein</fullName>
    </submittedName>
</protein>
<accession>A0A0L7KAG1</accession>
<evidence type="ECO:0000313" key="2">
    <source>
        <dbReference type="EMBL" id="KOB59904.1"/>
    </source>
</evidence>
<dbReference type="EMBL" id="CH671947">
    <property type="protein sequence ID" value="KOB59904.1"/>
    <property type="molecule type" value="Genomic_DNA"/>
</dbReference>
<gene>
    <name evidence="2" type="ORF">PFHG_01624</name>
</gene>
<dbReference type="KEGG" id="pfh:PFHG_01624"/>
<name>A0A0L7KAG1_PLAFX</name>
<dbReference type="AlphaFoldDB" id="A0A0L7KAG1"/>
<dbReference type="OrthoDB" id="371857at2759"/>